<dbReference type="EMBL" id="CM037151">
    <property type="protein sequence ID" value="KAH7843697.1"/>
    <property type="molecule type" value="Genomic_DNA"/>
</dbReference>
<evidence type="ECO:0000313" key="2">
    <source>
        <dbReference type="Proteomes" id="UP000828048"/>
    </source>
</evidence>
<proteinExistence type="predicted"/>
<evidence type="ECO:0000313" key="1">
    <source>
        <dbReference type="EMBL" id="KAH7843697.1"/>
    </source>
</evidence>
<keyword evidence="2" id="KW-1185">Reference proteome</keyword>
<sequence>MKKPLKSVDKGALDQKVYARDTIRNISNILSSTCTEMEMNSTKGNPPLVSLFQFCARKLWQRNRYVGATFDLGIQESKCKSSDSSLTSHSNNQSKLSKDTPNKKKLFSVQDFFRYTESEGNMVRSKTTARKSTIPIEELDDVPTKRPAYGYNIFVADFIRGLRLGLGEGPRSFSGHVRKSEAYEQAGIVWFEDRPPTCHDWQAMYKKIYFDRKAARAELPRTRKRKKRDEVENWASIRARCTPKQLVDLNKALSQERRDALVERNPFHNLLQLNCDWLNREFCVKLVERFNMKTRSLEFGDGRVCPIRKEDFERVLGIPSGSRRVPTGCEEKHRVAIDKLFGKENDEGFKDVFKGLSFAQLKRVILQQDSSDSQFQRAYMLFALGSFLCPTTKDAIGPVLFPAVTCAKLAKIKTYKWPAFILEWLVEQIRSFRDRASKKPRPLHGQSVGGCLFLLMIIYFDRFPMNVVSGEHSAEQGQISIALWTKDLILKRIRMEPEDIPSKEAVLAAFPPHNMKNPFIENADNLRAMDVAHSLALEAKQNGEQDGEEEENGEQYERERKQDEENEEEEDEEEQQRERKRTKGNEEEEVEEEEEVYISEDSEEEDADSDSDSEEEEEEEQEEQEEREKDKEEEQEGEKEKEKEKEQEHTEDDEEEQEREYGGHGGNEWETPICEVIKNSSTNVLSDTPTPKETKVVSTQPTKRRGNRPIKQSKSTRHPYVSQPAFKVQKMTKDKKKILDYLIRRPTKAMKDEVCIAMKSMKWPLTFNNVYESFRAKALMSNMVLDSVRDWLMLKEMKEIEKGKSHPRRHIFPSHFAKNLLEPTRTKKGHEVRVDPLGTREEREYEIRRILYWDDDHVLPVANAAGCELVLYCCGLYGDIDYDIRTLVGMLKQINFIVVVEAPDTIDRHREYLHSLGFTRFNEVQGHPSGNVWLIDHGFLYDIEMITNENNEVKMTITERDFDMKINTFFDMFFPNE</sequence>
<name>A0ACB7XRT3_9ERIC</name>
<reference evidence="1 2" key="1">
    <citation type="journal article" date="2021" name="Hortic Res">
        <title>High-quality reference genome and annotation aids understanding of berry development for evergreen blueberry (Vaccinium darrowii).</title>
        <authorList>
            <person name="Yu J."/>
            <person name="Hulse-Kemp A.M."/>
            <person name="Babiker E."/>
            <person name="Staton M."/>
        </authorList>
    </citation>
    <scope>NUCLEOTIDE SEQUENCE [LARGE SCALE GENOMIC DNA]</scope>
    <source>
        <strain evidence="2">cv. NJ 8807/NJ 8810</strain>
        <tissue evidence="1">Young leaf</tissue>
    </source>
</reference>
<dbReference type="Proteomes" id="UP000828048">
    <property type="component" value="Chromosome 1"/>
</dbReference>
<organism evidence="1 2">
    <name type="scientific">Vaccinium darrowii</name>
    <dbReference type="NCBI Taxonomy" id="229202"/>
    <lineage>
        <taxon>Eukaryota</taxon>
        <taxon>Viridiplantae</taxon>
        <taxon>Streptophyta</taxon>
        <taxon>Embryophyta</taxon>
        <taxon>Tracheophyta</taxon>
        <taxon>Spermatophyta</taxon>
        <taxon>Magnoliopsida</taxon>
        <taxon>eudicotyledons</taxon>
        <taxon>Gunneridae</taxon>
        <taxon>Pentapetalae</taxon>
        <taxon>asterids</taxon>
        <taxon>Ericales</taxon>
        <taxon>Ericaceae</taxon>
        <taxon>Vaccinioideae</taxon>
        <taxon>Vaccinieae</taxon>
        <taxon>Vaccinium</taxon>
    </lineage>
</organism>
<gene>
    <name evidence="1" type="ORF">Vadar_019712</name>
</gene>
<protein>
    <submittedName>
        <fullName evidence="1">Uncharacterized protein</fullName>
    </submittedName>
</protein>
<comment type="caution">
    <text evidence="1">The sequence shown here is derived from an EMBL/GenBank/DDBJ whole genome shotgun (WGS) entry which is preliminary data.</text>
</comment>
<accession>A0ACB7XRT3</accession>